<gene>
    <name evidence="2" type="ORF">PoMZ_04727</name>
</gene>
<evidence type="ECO:0000313" key="3">
    <source>
        <dbReference type="Proteomes" id="UP000294847"/>
    </source>
</evidence>
<protein>
    <submittedName>
        <fullName evidence="2">Uncharacterized protein</fullName>
    </submittedName>
</protein>
<dbReference type="EMBL" id="CP034206">
    <property type="protein sequence ID" value="QBZ59763.1"/>
    <property type="molecule type" value="Genomic_DNA"/>
</dbReference>
<proteinExistence type="predicted"/>
<feature type="region of interest" description="Disordered" evidence="1">
    <location>
        <begin position="16"/>
        <end position="35"/>
    </location>
</feature>
<organism evidence="2 3">
    <name type="scientific">Pyricularia oryzae</name>
    <name type="common">Rice blast fungus</name>
    <name type="synonym">Magnaporthe oryzae</name>
    <dbReference type="NCBI Taxonomy" id="318829"/>
    <lineage>
        <taxon>Eukaryota</taxon>
        <taxon>Fungi</taxon>
        <taxon>Dikarya</taxon>
        <taxon>Ascomycota</taxon>
        <taxon>Pezizomycotina</taxon>
        <taxon>Sordariomycetes</taxon>
        <taxon>Sordariomycetidae</taxon>
        <taxon>Magnaporthales</taxon>
        <taxon>Pyriculariaceae</taxon>
        <taxon>Pyricularia</taxon>
    </lineage>
</organism>
<evidence type="ECO:0000256" key="1">
    <source>
        <dbReference type="SAM" id="MobiDB-lite"/>
    </source>
</evidence>
<name>A0A4P7NAY4_PYROR</name>
<evidence type="ECO:0000313" key="2">
    <source>
        <dbReference type="EMBL" id="QBZ59763.1"/>
    </source>
</evidence>
<accession>A0A4P7NAY4</accession>
<reference evidence="2 3" key="1">
    <citation type="journal article" date="2019" name="Mol. Biol. Evol.">
        <title>Blast fungal genomes show frequent chromosomal changes, gene gains and losses, and effector gene turnover.</title>
        <authorList>
            <person name="Gomez Luciano L.B."/>
            <person name="Jason Tsai I."/>
            <person name="Chuma I."/>
            <person name="Tosa Y."/>
            <person name="Chen Y.H."/>
            <person name="Li J.Y."/>
            <person name="Li M.Y."/>
            <person name="Jade Lu M.Y."/>
            <person name="Nakayashiki H."/>
            <person name="Li W.H."/>
        </authorList>
    </citation>
    <scope>NUCLEOTIDE SEQUENCE [LARGE SCALE GENOMIC DNA]</scope>
    <source>
        <strain evidence="2">MZ5-1-6</strain>
    </source>
</reference>
<dbReference type="AlphaFoldDB" id="A0A4P7NAY4"/>
<dbReference type="Proteomes" id="UP000294847">
    <property type="component" value="Chromosome 3"/>
</dbReference>
<sequence>MAEHVDRQFGIIVPATGTTPAAMGKQPGSAPRKEDKLVTVDLPLNSCGRSKTAALVIC</sequence>